<dbReference type="EMBL" id="LT629971">
    <property type="protein sequence ID" value="SEH84933.1"/>
    <property type="molecule type" value="Genomic_DNA"/>
</dbReference>
<dbReference type="Proteomes" id="UP000182915">
    <property type="component" value="Chromosome I"/>
</dbReference>
<proteinExistence type="predicted"/>
<dbReference type="InterPro" id="IPR022742">
    <property type="entry name" value="Hydrolase_4"/>
</dbReference>
<accession>A0A1H6LFU1</accession>
<dbReference type="InterPro" id="IPR029058">
    <property type="entry name" value="AB_hydrolase_fold"/>
</dbReference>
<protein>
    <submittedName>
        <fullName evidence="2">Lysophospholipase, alpha-beta hydrolase superfamily</fullName>
    </submittedName>
</protein>
<dbReference type="GO" id="GO:0016787">
    <property type="term" value="F:hydrolase activity"/>
    <property type="evidence" value="ECO:0007669"/>
    <property type="project" value="UniProtKB-KW"/>
</dbReference>
<dbReference type="Pfam" id="PF12146">
    <property type="entry name" value="Hydrolase_4"/>
    <property type="match status" value="1"/>
</dbReference>
<dbReference type="OrthoDB" id="9801217at2"/>
<dbReference type="AlphaFoldDB" id="A0A1H6LFU1"/>
<evidence type="ECO:0000313" key="2">
    <source>
        <dbReference type="EMBL" id="SEH84933.1"/>
    </source>
</evidence>
<dbReference type="Gene3D" id="3.40.50.1820">
    <property type="entry name" value="alpha/beta hydrolase"/>
    <property type="match status" value="1"/>
</dbReference>
<dbReference type="PANTHER" id="PTHR11614">
    <property type="entry name" value="PHOSPHOLIPASE-RELATED"/>
    <property type="match status" value="1"/>
</dbReference>
<dbReference type="STRING" id="370526.SAMN04489835_4860"/>
<evidence type="ECO:0000259" key="1">
    <source>
        <dbReference type="Pfam" id="PF12146"/>
    </source>
</evidence>
<feature type="domain" description="Serine aminopeptidase S33" evidence="1">
    <location>
        <begin position="69"/>
        <end position="220"/>
    </location>
</feature>
<reference evidence="3" key="1">
    <citation type="submission" date="2016-10" db="EMBL/GenBank/DDBJ databases">
        <authorList>
            <person name="Varghese N."/>
            <person name="Submissions S."/>
        </authorList>
    </citation>
    <scope>NUCLEOTIDE SEQUENCE [LARGE SCALE GENOMIC DNA]</scope>
    <source>
        <strain evidence="3">DSM 45405</strain>
    </source>
</reference>
<gene>
    <name evidence="2" type="ORF">SAMN04489835_4860</name>
</gene>
<keyword evidence="3" id="KW-1185">Reference proteome</keyword>
<name>A0A1H6LFU1_MYCRU</name>
<organism evidence="2 3">
    <name type="scientific">Mycolicibacterium rutilum</name>
    <name type="common">Mycobacterium rutilum</name>
    <dbReference type="NCBI Taxonomy" id="370526"/>
    <lineage>
        <taxon>Bacteria</taxon>
        <taxon>Bacillati</taxon>
        <taxon>Actinomycetota</taxon>
        <taxon>Actinomycetes</taxon>
        <taxon>Mycobacteriales</taxon>
        <taxon>Mycobacteriaceae</taxon>
        <taxon>Mycolicibacterium</taxon>
    </lineage>
</organism>
<evidence type="ECO:0000313" key="3">
    <source>
        <dbReference type="Proteomes" id="UP000182915"/>
    </source>
</evidence>
<dbReference type="SUPFAM" id="SSF53474">
    <property type="entry name" value="alpha/beta-Hydrolases"/>
    <property type="match status" value="1"/>
</dbReference>
<sequence>MTKHRLARTALFQSPRLTWSRTTVAGVPEWKADVLPGYRQHTMALGADPDGEGDLVATLVRRGDPDPSAARAVLLVHGFTDYFFNTDLADHLAARGFAFYAIDLHKCGRSWREGQTPHFTTDLARYDVELGRALDVIAEESPADVLVYGHSAGGLIVSLWLDRLRSRGLTRRRRVTGLVLNSPWLDLQGPALLRAAPTTAAIGAASRFRNRLVVRTPTPGGYGTTLHRDYHGDFDYDLRWKPIGGFPVTLGWIRAIRRGHAKLHRGLDVGVPNLILRSDRSVREANNPDAIQRGDAVLDVRQIARWAGCIGNRTTVVPIVDAKHDVFLSLPEPRRAAYRELDGWLDWYMRETSDAAHSQGG</sequence>
<keyword evidence="2" id="KW-0378">Hydrolase</keyword>
<dbReference type="InterPro" id="IPR051044">
    <property type="entry name" value="MAG_DAG_Lipase"/>
</dbReference>